<sequence length="149" mass="16092">MRAASNEGGGGPAYAGDLSSQEAWRMLAEDARAVLIDVRTRPEWMFVGVPDLSTIGKRAAFLSWQSFPTMEVAADFVQSMEKSGIGHDQTILFLCRSGARSRSAAIAATKAGYARAFNIGDGFEGPPDSERHRGRITGWKAAGLPWTQE</sequence>
<organism evidence="2 3">
    <name type="scientific">Stella humosa</name>
    <dbReference type="NCBI Taxonomy" id="94"/>
    <lineage>
        <taxon>Bacteria</taxon>
        <taxon>Pseudomonadati</taxon>
        <taxon>Pseudomonadota</taxon>
        <taxon>Alphaproteobacteria</taxon>
        <taxon>Rhodospirillales</taxon>
        <taxon>Stellaceae</taxon>
        <taxon>Stella</taxon>
    </lineage>
</organism>
<evidence type="ECO:0000259" key="1">
    <source>
        <dbReference type="PROSITE" id="PS50206"/>
    </source>
</evidence>
<name>A0A3N1LHN2_9PROT</name>
<dbReference type="InterPro" id="IPR044240">
    <property type="entry name" value="STR4-like"/>
</dbReference>
<dbReference type="AlphaFoldDB" id="A0A3N1LHN2"/>
<keyword evidence="2" id="KW-0808">Transferase</keyword>
<dbReference type="Gene3D" id="3.40.250.10">
    <property type="entry name" value="Rhodanese-like domain"/>
    <property type="match status" value="1"/>
</dbReference>
<evidence type="ECO:0000313" key="2">
    <source>
        <dbReference type="EMBL" id="ROP90734.1"/>
    </source>
</evidence>
<protein>
    <submittedName>
        <fullName evidence="2">Thiosulfate sulfurtransferase</fullName>
    </submittedName>
</protein>
<dbReference type="PROSITE" id="PS50206">
    <property type="entry name" value="RHODANESE_3"/>
    <property type="match status" value="1"/>
</dbReference>
<gene>
    <name evidence="2" type="ORF">EDC65_2591</name>
</gene>
<dbReference type="PANTHER" id="PTHR47377">
    <property type="entry name" value="RHODANESE-LIKE DOMAIN-CONTAINING PROTEIN 4, CHLOROPLASTIC"/>
    <property type="match status" value="1"/>
</dbReference>
<dbReference type="GO" id="GO:0016740">
    <property type="term" value="F:transferase activity"/>
    <property type="evidence" value="ECO:0007669"/>
    <property type="project" value="UniProtKB-KW"/>
</dbReference>
<dbReference type="Pfam" id="PF00581">
    <property type="entry name" value="Rhodanese"/>
    <property type="match status" value="1"/>
</dbReference>
<accession>A0A3N1LHN2</accession>
<dbReference type="PANTHER" id="PTHR47377:SF1">
    <property type="entry name" value="RHODANESE-LIKE DOMAIN-CONTAINING PROTEIN 4, CHLOROPLASTIC"/>
    <property type="match status" value="1"/>
</dbReference>
<dbReference type="InterPro" id="IPR001763">
    <property type="entry name" value="Rhodanese-like_dom"/>
</dbReference>
<dbReference type="SUPFAM" id="SSF52821">
    <property type="entry name" value="Rhodanese/Cell cycle control phosphatase"/>
    <property type="match status" value="1"/>
</dbReference>
<keyword evidence="3" id="KW-1185">Reference proteome</keyword>
<feature type="domain" description="Rhodanese" evidence="1">
    <location>
        <begin position="29"/>
        <end position="148"/>
    </location>
</feature>
<dbReference type="Proteomes" id="UP000278222">
    <property type="component" value="Unassembled WGS sequence"/>
</dbReference>
<dbReference type="InterPro" id="IPR036873">
    <property type="entry name" value="Rhodanese-like_dom_sf"/>
</dbReference>
<dbReference type="SMART" id="SM00450">
    <property type="entry name" value="RHOD"/>
    <property type="match status" value="1"/>
</dbReference>
<reference evidence="2 3" key="1">
    <citation type="submission" date="2018-11" db="EMBL/GenBank/DDBJ databases">
        <title>Genomic Encyclopedia of Type Strains, Phase IV (KMG-IV): sequencing the most valuable type-strain genomes for metagenomic binning, comparative biology and taxonomic classification.</title>
        <authorList>
            <person name="Goeker M."/>
        </authorList>
    </citation>
    <scope>NUCLEOTIDE SEQUENCE [LARGE SCALE GENOMIC DNA]</scope>
    <source>
        <strain evidence="2 3">DSM 5900</strain>
    </source>
</reference>
<evidence type="ECO:0000313" key="3">
    <source>
        <dbReference type="Proteomes" id="UP000278222"/>
    </source>
</evidence>
<dbReference type="EMBL" id="RJKX01000014">
    <property type="protein sequence ID" value="ROP90734.1"/>
    <property type="molecule type" value="Genomic_DNA"/>
</dbReference>
<proteinExistence type="predicted"/>
<comment type="caution">
    <text evidence="2">The sequence shown here is derived from an EMBL/GenBank/DDBJ whole genome shotgun (WGS) entry which is preliminary data.</text>
</comment>